<dbReference type="PRINTS" id="PR00111">
    <property type="entry name" value="ABHYDROLASE"/>
</dbReference>
<protein>
    <submittedName>
        <fullName evidence="2">Alpha/beta fold hydrolase</fullName>
    </submittedName>
</protein>
<evidence type="ECO:0000313" key="3">
    <source>
        <dbReference type="Proteomes" id="UP001165283"/>
    </source>
</evidence>
<dbReference type="InterPro" id="IPR029058">
    <property type="entry name" value="AB_hydrolase_fold"/>
</dbReference>
<dbReference type="Pfam" id="PF00561">
    <property type="entry name" value="Abhydrolase_1"/>
    <property type="match status" value="1"/>
</dbReference>
<evidence type="ECO:0000259" key="1">
    <source>
        <dbReference type="Pfam" id="PF00561"/>
    </source>
</evidence>
<dbReference type="PANTHER" id="PTHR43798">
    <property type="entry name" value="MONOACYLGLYCEROL LIPASE"/>
    <property type="match status" value="1"/>
</dbReference>
<proteinExistence type="predicted"/>
<evidence type="ECO:0000313" key="2">
    <source>
        <dbReference type="EMBL" id="MCO1653578.1"/>
    </source>
</evidence>
<gene>
    <name evidence="2" type="ORF">KDL28_00770</name>
</gene>
<name>A0ABT0ZS88_9PSEU</name>
<keyword evidence="3" id="KW-1185">Reference proteome</keyword>
<keyword evidence="2" id="KW-0378">Hydrolase</keyword>
<dbReference type="GO" id="GO:0016787">
    <property type="term" value="F:hydrolase activity"/>
    <property type="evidence" value="ECO:0007669"/>
    <property type="project" value="UniProtKB-KW"/>
</dbReference>
<dbReference type="RefSeq" id="WP_252435165.1">
    <property type="nucleotide sequence ID" value="NZ_JAGSOV010000003.1"/>
</dbReference>
<comment type="caution">
    <text evidence="2">The sequence shown here is derived from an EMBL/GenBank/DDBJ whole genome shotgun (WGS) entry which is preliminary data.</text>
</comment>
<dbReference type="Gene3D" id="3.40.50.1820">
    <property type="entry name" value="alpha/beta hydrolase"/>
    <property type="match status" value="1"/>
</dbReference>
<reference evidence="2" key="1">
    <citation type="submission" date="2021-04" db="EMBL/GenBank/DDBJ databases">
        <title>Pseudonocardia sp. nov., isolated from sandy soil of mangrove forest.</title>
        <authorList>
            <person name="Zan Z."/>
            <person name="Huang R."/>
            <person name="Liu W."/>
        </authorList>
    </citation>
    <scope>NUCLEOTIDE SEQUENCE</scope>
    <source>
        <strain evidence="2">S2-4</strain>
    </source>
</reference>
<feature type="domain" description="AB hydrolase-1" evidence="1">
    <location>
        <begin position="39"/>
        <end position="272"/>
    </location>
</feature>
<accession>A0ABT0ZS88</accession>
<dbReference type="SUPFAM" id="SSF53474">
    <property type="entry name" value="alpha/beta-Hydrolases"/>
    <property type="match status" value="1"/>
</dbReference>
<dbReference type="InterPro" id="IPR050266">
    <property type="entry name" value="AB_hydrolase_sf"/>
</dbReference>
<dbReference type="EMBL" id="JAGSOV010000003">
    <property type="protein sequence ID" value="MCO1653578.1"/>
    <property type="molecule type" value="Genomic_DNA"/>
</dbReference>
<dbReference type="Proteomes" id="UP001165283">
    <property type="component" value="Unassembled WGS sequence"/>
</dbReference>
<sequence length="297" mass="32394">MALARQDDRFADFDRHRRVVDTASGPAGYVDVGDGPVALFVHGVGTSSHLWRRVIDLVDAHRRCIAVDLPAHGSTPVAPDQDLSLGALARFVADVRTALDLGEVDLVANDTGGAVAQIVAARDPARLRSLTLTDCDTHDRVPPKAFLPSVLAARAGLLAPALRRLARDPDRARRRMFGSGYQDPDRLGDDLLREWIRPLATAESARRYQSLIAALRPDDLLAVEPQLARLQVPTLIVWGTDDAFFPLTDAYWLRDTIPGAGEVVELAGARLFFPDERADELAEPLLRHWAATAPTVS</sequence>
<organism evidence="2 3">
    <name type="scientific">Pseudonocardia humida</name>
    <dbReference type="NCBI Taxonomy" id="2800819"/>
    <lineage>
        <taxon>Bacteria</taxon>
        <taxon>Bacillati</taxon>
        <taxon>Actinomycetota</taxon>
        <taxon>Actinomycetes</taxon>
        <taxon>Pseudonocardiales</taxon>
        <taxon>Pseudonocardiaceae</taxon>
        <taxon>Pseudonocardia</taxon>
    </lineage>
</organism>
<dbReference type="InterPro" id="IPR000073">
    <property type="entry name" value="AB_hydrolase_1"/>
</dbReference>